<dbReference type="Proteomes" id="UP001055879">
    <property type="component" value="Linkage Group LG10"/>
</dbReference>
<proteinExistence type="predicted"/>
<dbReference type="EMBL" id="CM042056">
    <property type="protein sequence ID" value="KAI3696765.1"/>
    <property type="molecule type" value="Genomic_DNA"/>
</dbReference>
<name>A0ACB8ZHH8_ARCLA</name>
<gene>
    <name evidence="1" type="ORF">L6452_29296</name>
</gene>
<organism evidence="1 2">
    <name type="scientific">Arctium lappa</name>
    <name type="common">Greater burdock</name>
    <name type="synonym">Lappa major</name>
    <dbReference type="NCBI Taxonomy" id="4217"/>
    <lineage>
        <taxon>Eukaryota</taxon>
        <taxon>Viridiplantae</taxon>
        <taxon>Streptophyta</taxon>
        <taxon>Embryophyta</taxon>
        <taxon>Tracheophyta</taxon>
        <taxon>Spermatophyta</taxon>
        <taxon>Magnoliopsida</taxon>
        <taxon>eudicotyledons</taxon>
        <taxon>Gunneridae</taxon>
        <taxon>Pentapetalae</taxon>
        <taxon>asterids</taxon>
        <taxon>campanulids</taxon>
        <taxon>Asterales</taxon>
        <taxon>Asteraceae</taxon>
        <taxon>Carduoideae</taxon>
        <taxon>Cardueae</taxon>
        <taxon>Arctiinae</taxon>
        <taxon>Arctium</taxon>
    </lineage>
</organism>
<evidence type="ECO:0000313" key="1">
    <source>
        <dbReference type="EMBL" id="KAI3696765.1"/>
    </source>
</evidence>
<protein>
    <submittedName>
        <fullName evidence="1">Uncharacterized protein</fullName>
    </submittedName>
</protein>
<keyword evidence="2" id="KW-1185">Reference proteome</keyword>
<accession>A0ACB8ZHH8</accession>
<sequence length="262" mass="29819">MKVFAKPISISSPGRTDEFPLPPPLMSFPRSKSSRGSRSRANPMFVRKINTTSNEEPSSPKVTCIGQVRARRRSSSNNKQTTTASRRCRWLRKLKPKCFRRVWRRSLSFLRCDYGGKSKKLQESEQIETNQKNEYRKREIEHVIGADNEILISESPPRNAFLLTRSRSAPYRSSYSSSKNWDVTMEKTGEEREDDEIGKKLAENVGIEEETEAINGEIGIENGEEEGSINGVEEFKAKPLNLSRCKSVPARTGDKLFMSFCS</sequence>
<reference evidence="1 2" key="2">
    <citation type="journal article" date="2022" name="Mol. Ecol. Resour.">
        <title>The genomes of chicory, endive, great burdock and yacon provide insights into Asteraceae paleo-polyploidization history and plant inulin production.</title>
        <authorList>
            <person name="Fan W."/>
            <person name="Wang S."/>
            <person name="Wang H."/>
            <person name="Wang A."/>
            <person name="Jiang F."/>
            <person name="Liu H."/>
            <person name="Zhao H."/>
            <person name="Xu D."/>
            <person name="Zhang Y."/>
        </authorList>
    </citation>
    <scope>NUCLEOTIDE SEQUENCE [LARGE SCALE GENOMIC DNA]</scope>
    <source>
        <strain evidence="2">cv. Niubang</strain>
    </source>
</reference>
<comment type="caution">
    <text evidence="1">The sequence shown here is derived from an EMBL/GenBank/DDBJ whole genome shotgun (WGS) entry which is preliminary data.</text>
</comment>
<reference evidence="2" key="1">
    <citation type="journal article" date="2022" name="Mol. Ecol. Resour.">
        <title>The genomes of chicory, endive, great burdock and yacon provide insights into Asteraceae palaeo-polyploidization history and plant inulin production.</title>
        <authorList>
            <person name="Fan W."/>
            <person name="Wang S."/>
            <person name="Wang H."/>
            <person name="Wang A."/>
            <person name="Jiang F."/>
            <person name="Liu H."/>
            <person name="Zhao H."/>
            <person name="Xu D."/>
            <person name="Zhang Y."/>
        </authorList>
    </citation>
    <scope>NUCLEOTIDE SEQUENCE [LARGE SCALE GENOMIC DNA]</scope>
    <source>
        <strain evidence="2">cv. Niubang</strain>
    </source>
</reference>
<evidence type="ECO:0000313" key="2">
    <source>
        <dbReference type="Proteomes" id="UP001055879"/>
    </source>
</evidence>